<evidence type="ECO:0000313" key="8">
    <source>
        <dbReference type="Proteomes" id="UP000479710"/>
    </source>
</evidence>
<dbReference type="AlphaFoldDB" id="A0A6G1DYI6"/>
<reference evidence="7 8" key="1">
    <citation type="submission" date="2019-11" db="EMBL/GenBank/DDBJ databases">
        <title>Whole genome sequence of Oryza granulata.</title>
        <authorList>
            <person name="Li W."/>
        </authorList>
    </citation>
    <scope>NUCLEOTIDE SEQUENCE [LARGE SCALE GENOMIC DNA]</scope>
    <source>
        <strain evidence="8">cv. Menghai</strain>
        <tissue evidence="7">Leaf</tissue>
    </source>
</reference>
<keyword evidence="2" id="KW-0808">Transferase</keyword>
<sequence>MGANPWLLKEPLLPFHPLPGRGQPLDENITGAEDDLDLPLFDLELISHATDVAVKRLSRRSIQGVGESKNEVKLIAKLQHRNLVRLLGCCIDDDESFGVLVLEIITGKRNRGFCEPELNLNLLRYSLTANNVTITTIEAR</sequence>
<keyword evidence="1" id="KW-0723">Serine/threonine-protein kinase</keyword>
<feature type="domain" description="Serine-threonine/tyrosine-protein kinase catalytic" evidence="6">
    <location>
        <begin position="48"/>
        <end position="105"/>
    </location>
</feature>
<dbReference type="Gene3D" id="3.30.200.20">
    <property type="entry name" value="Phosphorylase Kinase, domain 1"/>
    <property type="match status" value="1"/>
</dbReference>
<evidence type="ECO:0000256" key="2">
    <source>
        <dbReference type="ARBA" id="ARBA00022679"/>
    </source>
</evidence>
<gene>
    <name evidence="7" type="ORF">E2562_016970</name>
</gene>
<comment type="caution">
    <text evidence="7">The sequence shown here is derived from an EMBL/GenBank/DDBJ whole genome shotgun (WGS) entry which is preliminary data.</text>
</comment>
<dbReference type="InterPro" id="IPR001245">
    <property type="entry name" value="Ser-Thr/Tyr_kinase_cat_dom"/>
</dbReference>
<dbReference type="GO" id="GO:0004674">
    <property type="term" value="F:protein serine/threonine kinase activity"/>
    <property type="evidence" value="ECO:0007669"/>
    <property type="project" value="UniProtKB-KW"/>
</dbReference>
<evidence type="ECO:0000313" key="7">
    <source>
        <dbReference type="EMBL" id="KAF0917174.1"/>
    </source>
</evidence>
<keyword evidence="4" id="KW-0418">Kinase</keyword>
<dbReference type="GO" id="GO:0005886">
    <property type="term" value="C:plasma membrane"/>
    <property type="evidence" value="ECO:0007669"/>
    <property type="project" value="TreeGrafter"/>
</dbReference>
<name>A0A6G1DYI6_9ORYZ</name>
<dbReference type="InterPro" id="IPR011009">
    <property type="entry name" value="Kinase-like_dom_sf"/>
</dbReference>
<evidence type="ECO:0000256" key="1">
    <source>
        <dbReference type="ARBA" id="ARBA00022527"/>
    </source>
</evidence>
<evidence type="ECO:0000256" key="4">
    <source>
        <dbReference type="ARBA" id="ARBA00022777"/>
    </source>
</evidence>
<keyword evidence="8" id="KW-1185">Reference proteome</keyword>
<proteinExistence type="predicted"/>
<dbReference type="PANTHER" id="PTHR27002">
    <property type="entry name" value="RECEPTOR-LIKE SERINE/THREONINE-PROTEIN KINASE SD1-8"/>
    <property type="match status" value="1"/>
</dbReference>
<dbReference type="OrthoDB" id="692787at2759"/>
<keyword evidence="3" id="KW-0547">Nucleotide-binding</keyword>
<evidence type="ECO:0000256" key="3">
    <source>
        <dbReference type="ARBA" id="ARBA00022741"/>
    </source>
</evidence>
<evidence type="ECO:0000259" key="6">
    <source>
        <dbReference type="Pfam" id="PF07714"/>
    </source>
</evidence>
<dbReference type="GO" id="GO:0005524">
    <property type="term" value="F:ATP binding"/>
    <property type="evidence" value="ECO:0007669"/>
    <property type="project" value="UniProtKB-KW"/>
</dbReference>
<dbReference type="Pfam" id="PF07714">
    <property type="entry name" value="PK_Tyr_Ser-Thr"/>
    <property type="match status" value="1"/>
</dbReference>
<protein>
    <recommendedName>
        <fullName evidence="6">Serine-threonine/tyrosine-protein kinase catalytic domain-containing protein</fullName>
    </recommendedName>
</protein>
<accession>A0A6G1DYI6</accession>
<organism evidence="7 8">
    <name type="scientific">Oryza meyeriana var. granulata</name>
    <dbReference type="NCBI Taxonomy" id="110450"/>
    <lineage>
        <taxon>Eukaryota</taxon>
        <taxon>Viridiplantae</taxon>
        <taxon>Streptophyta</taxon>
        <taxon>Embryophyta</taxon>
        <taxon>Tracheophyta</taxon>
        <taxon>Spermatophyta</taxon>
        <taxon>Magnoliopsida</taxon>
        <taxon>Liliopsida</taxon>
        <taxon>Poales</taxon>
        <taxon>Poaceae</taxon>
        <taxon>BOP clade</taxon>
        <taxon>Oryzoideae</taxon>
        <taxon>Oryzeae</taxon>
        <taxon>Oryzinae</taxon>
        <taxon>Oryza</taxon>
        <taxon>Oryza meyeriana</taxon>
    </lineage>
</organism>
<evidence type="ECO:0000256" key="5">
    <source>
        <dbReference type="ARBA" id="ARBA00022840"/>
    </source>
</evidence>
<dbReference type="Proteomes" id="UP000479710">
    <property type="component" value="Unassembled WGS sequence"/>
</dbReference>
<dbReference type="PANTHER" id="PTHR27002:SF674">
    <property type="entry name" value="RECEPTOR-LIKE SERINE_THREONINE-PROTEIN KINASE"/>
    <property type="match status" value="1"/>
</dbReference>
<keyword evidence="5" id="KW-0067">ATP-binding</keyword>
<dbReference type="EMBL" id="SPHZ02000005">
    <property type="protein sequence ID" value="KAF0917174.1"/>
    <property type="molecule type" value="Genomic_DNA"/>
</dbReference>
<dbReference type="SUPFAM" id="SSF56112">
    <property type="entry name" value="Protein kinase-like (PK-like)"/>
    <property type="match status" value="1"/>
</dbReference>